<keyword evidence="3" id="KW-0032">Aminotransferase</keyword>
<dbReference type="RefSeq" id="WP_028092739.1">
    <property type="nucleotide sequence ID" value="NZ_BNAP01000002.1"/>
</dbReference>
<keyword evidence="2" id="KW-0100">Branched-chain amino acid biosynthesis</keyword>
<dbReference type="InterPro" id="IPR050571">
    <property type="entry name" value="Class-IV_PLP-Dep_Aminotrnsfr"/>
</dbReference>
<dbReference type="PANTHER" id="PTHR42743:SF11">
    <property type="entry name" value="AMINODEOXYCHORISMATE LYASE"/>
    <property type="match status" value="1"/>
</dbReference>
<dbReference type="Pfam" id="PF19798">
    <property type="entry name" value="Sulfotransfer_5"/>
    <property type="match status" value="1"/>
</dbReference>
<protein>
    <submittedName>
        <fullName evidence="3">Branched chain amino acid aminotransferase</fullName>
    </submittedName>
</protein>
<dbReference type="InterPro" id="IPR027417">
    <property type="entry name" value="P-loop_NTPase"/>
</dbReference>
<evidence type="ECO:0000313" key="4">
    <source>
        <dbReference type="Proteomes" id="UP000611500"/>
    </source>
</evidence>
<dbReference type="SUPFAM" id="SSF52540">
    <property type="entry name" value="P-loop containing nucleoside triphosphate hydrolases"/>
    <property type="match status" value="1"/>
</dbReference>
<name>A0A8J3H3J5_9RHOB</name>
<keyword evidence="2" id="KW-0028">Amino-acid biosynthesis</keyword>
<dbReference type="AlphaFoldDB" id="A0A8J3H3J5"/>
<dbReference type="GO" id="GO:0009082">
    <property type="term" value="P:branched-chain amino acid biosynthetic process"/>
    <property type="evidence" value="ECO:0007669"/>
    <property type="project" value="UniProtKB-KW"/>
</dbReference>
<keyword evidence="4" id="KW-1185">Reference proteome</keyword>
<evidence type="ECO:0000256" key="1">
    <source>
        <dbReference type="ARBA" id="ARBA00009320"/>
    </source>
</evidence>
<dbReference type="PANTHER" id="PTHR42743">
    <property type="entry name" value="AMINO-ACID AMINOTRANSFERASE"/>
    <property type="match status" value="1"/>
</dbReference>
<dbReference type="Gene3D" id="3.40.50.300">
    <property type="entry name" value="P-loop containing nucleotide triphosphate hydrolases"/>
    <property type="match status" value="1"/>
</dbReference>
<evidence type="ECO:0000313" key="3">
    <source>
        <dbReference type="EMBL" id="GHG82908.1"/>
    </source>
</evidence>
<proteinExistence type="inferred from homology"/>
<gene>
    <name evidence="3" type="ORF">GCM10010961_07820</name>
</gene>
<accession>A0A8J3H3J5</accession>
<organism evidence="3 4">
    <name type="scientific">Pseudodonghicola xiamenensis</name>
    <dbReference type="NCBI Taxonomy" id="337702"/>
    <lineage>
        <taxon>Bacteria</taxon>
        <taxon>Pseudomonadati</taxon>
        <taxon>Pseudomonadota</taxon>
        <taxon>Alphaproteobacteria</taxon>
        <taxon>Rhodobacterales</taxon>
        <taxon>Paracoccaceae</taxon>
        <taxon>Pseudodonghicola</taxon>
    </lineage>
</organism>
<sequence>MRIAMWSGPRNLSTAMTYAFGNRADFAIWDEPFYAPYLATTGIDHPMLAEILAAHETDPDKVAARCIGSIPGGKPHFYMKHMPLHMIEGFPLDWAAGCVNVHLLRHPARVVASYAAKRENPTLDDIGFRQQVELFQRFPGPVIDSADIREDPEGMLRALCAEIGLGFDPAMLHWPAGPRAEDGVWAAHWYGAVHRSTGFAGAEGPLPGLNGPAAALAEAALPYYEELADKRILPR</sequence>
<evidence type="ECO:0000256" key="2">
    <source>
        <dbReference type="ARBA" id="ARBA00023304"/>
    </source>
</evidence>
<comment type="caution">
    <text evidence="3">The sequence shown here is derived from an EMBL/GenBank/DDBJ whole genome shotgun (WGS) entry which is preliminary data.</text>
</comment>
<reference evidence="3" key="2">
    <citation type="submission" date="2020-09" db="EMBL/GenBank/DDBJ databases">
        <authorList>
            <person name="Sun Q."/>
            <person name="Zhou Y."/>
        </authorList>
    </citation>
    <scope>NUCLEOTIDE SEQUENCE</scope>
    <source>
        <strain evidence="3">CGMCC 1.7081</strain>
    </source>
</reference>
<comment type="similarity">
    <text evidence="1">Belongs to the class-IV pyridoxal-phosphate-dependent aminotransferase family.</text>
</comment>
<dbReference type="GO" id="GO:0008483">
    <property type="term" value="F:transaminase activity"/>
    <property type="evidence" value="ECO:0007669"/>
    <property type="project" value="UniProtKB-KW"/>
</dbReference>
<dbReference type="EMBL" id="BNAP01000002">
    <property type="protein sequence ID" value="GHG82908.1"/>
    <property type="molecule type" value="Genomic_DNA"/>
</dbReference>
<reference evidence="3" key="1">
    <citation type="journal article" date="2014" name="Int. J. Syst. Evol. Microbiol.">
        <title>Complete genome sequence of Corynebacterium casei LMG S-19264T (=DSM 44701T), isolated from a smear-ripened cheese.</title>
        <authorList>
            <consortium name="US DOE Joint Genome Institute (JGI-PGF)"/>
            <person name="Walter F."/>
            <person name="Albersmeier A."/>
            <person name="Kalinowski J."/>
            <person name="Ruckert C."/>
        </authorList>
    </citation>
    <scope>NUCLEOTIDE SEQUENCE</scope>
    <source>
        <strain evidence="3">CGMCC 1.7081</strain>
    </source>
</reference>
<keyword evidence="3" id="KW-0808">Transferase</keyword>
<dbReference type="Proteomes" id="UP000611500">
    <property type="component" value="Unassembled WGS sequence"/>
</dbReference>